<evidence type="ECO:0000256" key="1">
    <source>
        <dbReference type="SAM" id="MobiDB-lite"/>
    </source>
</evidence>
<feature type="compositionally biased region" description="Low complexity" evidence="1">
    <location>
        <begin position="264"/>
        <end position="275"/>
    </location>
</feature>
<feature type="region of interest" description="Disordered" evidence="1">
    <location>
        <begin position="1060"/>
        <end position="1081"/>
    </location>
</feature>
<keyword evidence="3" id="KW-1185">Reference proteome</keyword>
<feature type="region of interest" description="Disordered" evidence="1">
    <location>
        <begin position="816"/>
        <end position="841"/>
    </location>
</feature>
<sequence>MLRNFISCNGSSVTSKYVFGHIRCALRGFCQFPGILNNSATDWSYEAYFADNIYIASHRSHADRYVPPSSFFPQTDSSGGGQLVMERPRPSLHGMRLHPIHANAISQVVCEASPSARAAAAASHSLHPMLLARLITHQVRCVGTSRQHGRVDGDHGPDLKGSLSSYDRLRKRKRRADLDTGEGYSRKFDDSWNERIVSGGTIASREPSLQRQGTTDESQCLGKKRVVAASHYHDRASGIYSSHNRGHGGSGGAVNGSGSGSGSGSSFHDPSDSSSFRFPQGRLASFDKTQELWEGRTEAQRGYQLEGNQQEQEQEQQWRQRQRRRRRESEQEQRIAWQKRQQAEVSFRVLTQLRGAESLRALELALDTTPSELLSPRHIATAVVTYSKLINSAQVAAAGAATTGHGHVDAAAAAAAGGNTWKPLPLGLKERLRGALLQGASELGFRELSYCIYGMSMLPKAHSLLTGNAEGHKLSDALMNRLEVNLQELAVELQKPKTPKEIHGTRTGGTSGGGGSGGGRSAAATGYSEAAELGPEVQLLTYSCTAVRRLGIVRPSVYRALAAAAAPLLGRELSGDALPPLVLGFLEAGNPEPLFMEQLIHKSSLPYSLARTTNVFSGTILLRTAGLLGAEPGVIRPISMRLTELVKDWLHATNPQNQSSGATAAATTEAAAAITAAGGGGSTAAAAVAAAAGFGRGSGDEPPPSSAPPLQQQRRDRIRPSTADFQISYVLQACTAAHLPPESDLVQLLTAEVKRRRAGWDLLHRLMTARHLNALGVNVIAPATKTQSVAEAAEAAAAPAAGLSTSISMANAPGTAAGAGAGAGAAKPVPELTEPSQPLQPLQPLQLPRAQQEQQTDGQTWTLVSENEVLQFLQSPGITITLLLTVLHGLSRLNTPKCSHGDGAAAAATTANDDDATTAAAGNMAAVRGGEGRGREPEVAASANHRNSMPTALGVAVQLIDAAAPLMEPRQAVQALSSLLAAGVPAPPLLLQRTEQLYKDSLTGGAATSGSGSGVTRMHDRRIAVAETAASGAAAAVQKDAGSGDPAIITNPTAAAAAAAGAEEASNADSDHLAGPRGGGGRRDVAVMCATVGRALAWQPAAAAAAAAVLSEEFVRHCRHAALTTGREDRWMG</sequence>
<feature type="compositionally biased region" description="Gly residues" evidence="1">
    <location>
        <begin position="506"/>
        <end position="520"/>
    </location>
</feature>
<protein>
    <submittedName>
        <fullName evidence="2">Uncharacterized protein</fullName>
    </submittedName>
</protein>
<proteinExistence type="predicted"/>
<comment type="caution">
    <text evidence="2">The sequence shown here is derived from an EMBL/GenBank/DDBJ whole genome shotgun (WGS) entry which is preliminary data.</text>
</comment>
<name>A0A8J4BKD7_9CHLO</name>
<gene>
    <name evidence="2" type="ORF">Vafri_17973</name>
</gene>
<feature type="region of interest" description="Disordered" evidence="1">
    <location>
        <begin position="146"/>
        <end position="167"/>
    </location>
</feature>
<evidence type="ECO:0000313" key="3">
    <source>
        <dbReference type="Proteomes" id="UP000747399"/>
    </source>
</evidence>
<accession>A0A8J4BKD7</accession>
<feature type="compositionally biased region" description="Gly residues" evidence="1">
    <location>
        <begin position="247"/>
        <end position="263"/>
    </location>
</feature>
<dbReference type="EMBL" id="BNCO01000062">
    <property type="protein sequence ID" value="GIL63995.1"/>
    <property type="molecule type" value="Genomic_DNA"/>
</dbReference>
<feature type="compositionally biased region" description="Low complexity" evidence="1">
    <location>
        <begin position="824"/>
        <end position="841"/>
    </location>
</feature>
<feature type="region of interest" description="Disordered" evidence="1">
    <location>
        <begin position="498"/>
        <end position="523"/>
    </location>
</feature>
<feature type="compositionally biased region" description="Basic and acidic residues" evidence="1">
    <location>
        <begin position="149"/>
        <end position="158"/>
    </location>
</feature>
<feature type="region of interest" description="Disordered" evidence="1">
    <location>
        <begin position="304"/>
        <end position="333"/>
    </location>
</feature>
<feature type="compositionally biased region" description="Low complexity" evidence="1">
    <location>
        <begin position="309"/>
        <end position="319"/>
    </location>
</feature>
<reference evidence="2" key="1">
    <citation type="journal article" date="2021" name="Proc. Natl. Acad. Sci. U.S.A.">
        <title>Three genomes in the algal genus Volvox reveal the fate of a haploid sex-determining region after a transition to homothallism.</title>
        <authorList>
            <person name="Yamamoto K."/>
            <person name="Hamaji T."/>
            <person name="Kawai-Toyooka H."/>
            <person name="Matsuzaki R."/>
            <person name="Takahashi F."/>
            <person name="Nishimura Y."/>
            <person name="Kawachi M."/>
            <person name="Noguchi H."/>
            <person name="Minakuchi Y."/>
            <person name="Umen J.G."/>
            <person name="Toyoda A."/>
            <person name="Nozaki H."/>
        </authorList>
    </citation>
    <scope>NUCLEOTIDE SEQUENCE</scope>
    <source>
        <strain evidence="2">NIES-3780</strain>
    </source>
</reference>
<feature type="region of interest" description="Disordered" evidence="1">
    <location>
        <begin position="694"/>
        <end position="717"/>
    </location>
</feature>
<dbReference type="AlphaFoldDB" id="A0A8J4BKD7"/>
<feature type="region of interest" description="Disordered" evidence="1">
    <location>
        <begin position="238"/>
        <end position="279"/>
    </location>
</feature>
<dbReference type="Proteomes" id="UP000747399">
    <property type="component" value="Unassembled WGS sequence"/>
</dbReference>
<organism evidence="2 3">
    <name type="scientific">Volvox africanus</name>
    <dbReference type="NCBI Taxonomy" id="51714"/>
    <lineage>
        <taxon>Eukaryota</taxon>
        <taxon>Viridiplantae</taxon>
        <taxon>Chlorophyta</taxon>
        <taxon>core chlorophytes</taxon>
        <taxon>Chlorophyceae</taxon>
        <taxon>CS clade</taxon>
        <taxon>Chlamydomonadales</taxon>
        <taxon>Volvocaceae</taxon>
        <taxon>Volvox</taxon>
    </lineage>
</organism>
<evidence type="ECO:0000313" key="2">
    <source>
        <dbReference type="EMBL" id="GIL63995.1"/>
    </source>
</evidence>